<comment type="cofactor">
    <cofactor evidence="1 11">
        <name>pyridoxal 5'-phosphate</name>
        <dbReference type="ChEBI" id="CHEBI:597326"/>
    </cofactor>
</comment>
<keyword evidence="8 11" id="KW-0663">Pyridoxal phosphate</keyword>
<evidence type="ECO:0000256" key="8">
    <source>
        <dbReference type="ARBA" id="ARBA00022898"/>
    </source>
</evidence>
<evidence type="ECO:0000256" key="1">
    <source>
        <dbReference type="ARBA" id="ARBA00001933"/>
    </source>
</evidence>
<sequence>MSVVTKVATVQPRRAVLEMPEYHPPLAGRDALRLDFNENTLAPSPLVLDRLKQITAEGLTKYPERAPAEGKVAAHLGLDPAQVLLTNGVDEAIHLICCAFLEADDEALIATPSFFMYDVSIAMMTSGLVKVQADETLQFPFERFLAAINERTKLIIVASPNNPTGATASRAELLAIANAAPHAVLLVDEAYFHFHGETVLGDLATTPNLIVARTFSKAYGLANLRIGMLATSPELITYLRKVSSPYNVNGVALDCLIAAIDDDAYIAWYVEQIRIGRERMMGGLDELGVHYFPSAANFVLMKIGPLHKELVTAMRGRGVLLRDRSADPGCDGYVRITIGVADHVTRGLEALKASLEEIGWKPIYGFSLTESKAGQEL</sequence>
<organism evidence="13 14">
    <name type="scientific">Edaphobacter modestus</name>
    <dbReference type="NCBI Taxonomy" id="388466"/>
    <lineage>
        <taxon>Bacteria</taxon>
        <taxon>Pseudomonadati</taxon>
        <taxon>Acidobacteriota</taxon>
        <taxon>Terriglobia</taxon>
        <taxon>Terriglobales</taxon>
        <taxon>Acidobacteriaceae</taxon>
        <taxon>Edaphobacter</taxon>
    </lineage>
</organism>
<keyword evidence="5 11" id="KW-0032">Aminotransferase</keyword>
<evidence type="ECO:0000256" key="4">
    <source>
        <dbReference type="ARBA" id="ARBA00011738"/>
    </source>
</evidence>
<dbReference type="InterPro" id="IPR015421">
    <property type="entry name" value="PyrdxlP-dep_Trfase_major"/>
</dbReference>
<dbReference type="EC" id="2.6.1.9" evidence="11"/>
<evidence type="ECO:0000256" key="6">
    <source>
        <dbReference type="ARBA" id="ARBA00022605"/>
    </source>
</evidence>
<dbReference type="NCBIfam" id="TIGR01141">
    <property type="entry name" value="hisC"/>
    <property type="match status" value="1"/>
</dbReference>
<evidence type="ECO:0000256" key="3">
    <source>
        <dbReference type="ARBA" id="ARBA00007970"/>
    </source>
</evidence>
<dbReference type="GO" id="GO:0030170">
    <property type="term" value="F:pyridoxal phosphate binding"/>
    <property type="evidence" value="ECO:0007669"/>
    <property type="project" value="InterPro"/>
</dbReference>
<evidence type="ECO:0000256" key="10">
    <source>
        <dbReference type="ARBA" id="ARBA00047481"/>
    </source>
</evidence>
<keyword evidence="9 11" id="KW-0368">Histidine biosynthesis</keyword>
<dbReference type="Pfam" id="PF00155">
    <property type="entry name" value="Aminotran_1_2"/>
    <property type="match status" value="1"/>
</dbReference>
<dbReference type="CDD" id="cd00609">
    <property type="entry name" value="AAT_like"/>
    <property type="match status" value="1"/>
</dbReference>
<dbReference type="HAMAP" id="MF_01023">
    <property type="entry name" value="HisC_aminotrans_2"/>
    <property type="match status" value="1"/>
</dbReference>
<protein>
    <recommendedName>
        <fullName evidence="11">Histidinol-phosphate aminotransferase</fullName>
        <ecNumber evidence="11">2.6.1.9</ecNumber>
    </recommendedName>
    <alternativeName>
        <fullName evidence="11">Imidazole acetol-phosphate transaminase</fullName>
    </alternativeName>
</protein>
<dbReference type="UniPathway" id="UPA00031">
    <property type="reaction ID" value="UER00012"/>
</dbReference>
<dbReference type="Gene3D" id="3.40.640.10">
    <property type="entry name" value="Type I PLP-dependent aspartate aminotransferase-like (Major domain)"/>
    <property type="match status" value="1"/>
</dbReference>
<dbReference type="InterPro" id="IPR015422">
    <property type="entry name" value="PyrdxlP-dep_Trfase_small"/>
</dbReference>
<dbReference type="GO" id="GO:0004400">
    <property type="term" value="F:histidinol-phosphate transaminase activity"/>
    <property type="evidence" value="ECO:0007669"/>
    <property type="project" value="UniProtKB-UniRule"/>
</dbReference>
<evidence type="ECO:0000259" key="12">
    <source>
        <dbReference type="Pfam" id="PF00155"/>
    </source>
</evidence>
<dbReference type="InterPro" id="IPR004839">
    <property type="entry name" value="Aminotransferase_I/II_large"/>
</dbReference>
<evidence type="ECO:0000256" key="2">
    <source>
        <dbReference type="ARBA" id="ARBA00005011"/>
    </source>
</evidence>
<dbReference type="Proteomes" id="UP000292958">
    <property type="component" value="Unassembled WGS sequence"/>
</dbReference>
<feature type="modified residue" description="N6-(pyridoxal phosphate)lysine" evidence="11">
    <location>
        <position position="217"/>
    </location>
</feature>
<evidence type="ECO:0000313" key="14">
    <source>
        <dbReference type="Proteomes" id="UP000292958"/>
    </source>
</evidence>
<dbReference type="PANTHER" id="PTHR43643">
    <property type="entry name" value="HISTIDINOL-PHOSPHATE AMINOTRANSFERASE 2"/>
    <property type="match status" value="1"/>
</dbReference>
<name>A0A4Q7YSW4_9BACT</name>
<dbReference type="InterPro" id="IPR015424">
    <property type="entry name" value="PyrdxlP-dep_Trfase"/>
</dbReference>
<comment type="catalytic activity">
    <reaction evidence="10 11">
        <text>L-histidinol phosphate + 2-oxoglutarate = 3-(imidazol-4-yl)-2-oxopropyl phosphate + L-glutamate</text>
        <dbReference type="Rhea" id="RHEA:23744"/>
        <dbReference type="ChEBI" id="CHEBI:16810"/>
        <dbReference type="ChEBI" id="CHEBI:29985"/>
        <dbReference type="ChEBI" id="CHEBI:57766"/>
        <dbReference type="ChEBI" id="CHEBI:57980"/>
        <dbReference type="EC" id="2.6.1.9"/>
    </reaction>
</comment>
<evidence type="ECO:0000313" key="13">
    <source>
        <dbReference type="EMBL" id="RZU40872.1"/>
    </source>
</evidence>
<proteinExistence type="inferred from homology"/>
<evidence type="ECO:0000256" key="11">
    <source>
        <dbReference type="HAMAP-Rule" id="MF_01023"/>
    </source>
</evidence>
<comment type="caution">
    <text evidence="13">The sequence shown here is derived from an EMBL/GenBank/DDBJ whole genome shotgun (WGS) entry which is preliminary data.</text>
</comment>
<dbReference type="GO" id="GO:0000105">
    <property type="term" value="P:L-histidine biosynthetic process"/>
    <property type="evidence" value="ECO:0007669"/>
    <property type="project" value="UniProtKB-UniRule"/>
</dbReference>
<evidence type="ECO:0000256" key="5">
    <source>
        <dbReference type="ARBA" id="ARBA00022576"/>
    </source>
</evidence>
<dbReference type="InterPro" id="IPR005861">
    <property type="entry name" value="HisP_aminotrans"/>
</dbReference>
<gene>
    <name evidence="11" type="primary">hisC</name>
    <name evidence="13" type="ORF">BDD14_2358</name>
</gene>
<dbReference type="Gene3D" id="3.90.1150.10">
    <property type="entry name" value="Aspartate Aminotransferase, domain 1"/>
    <property type="match status" value="1"/>
</dbReference>
<keyword evidence="14" id="KW-1185">Reference proteome</keyword>
<dbReference type="RefSeq" id="WP_130418880.1">
    <property type="nucleotide sequence ID" value="NZ_SHKW01000001.1"/>
</dbReference>
<dbReference type="PANTHER" id="PTHR43643:SF6">
    <property type="entry name" value="HISTIDINOL-PHOSPHATE AMINOTRANSFERASE"/>
    <property type="match status" value="1"/>
</dbReference>
<dbReference type="EMBL" id="SHKW01000001">
    <property type="protein sequence ID" value="RZU40872.1"/>
    <property type="molecule type" value="Genomic_DNA"/>
</dbReference>
<evidence type="ECO:0000256" key="9">
    <source>
        <dbReference type="ARBA" id="ARBA00023102"/>
    </source>
</evidence>
<accession>A0A4Q7YSW4</accession>
<comment type="pathway">
    <text evidence="2 11">Amino-acid biosynthesis; L-histidine biosynthesis; L-histidine from 5-phospho-alpha-D-ribose 1-diphosphate: step 7/9.</text>
</comment>
<dbReference type="OrthoDB" id="9813612at2"/>
<dbReference type="InterPro" id="IPR050106">
    <property type="entry name" value="HistidinolP_aminotransfase"/>
</dbReference>
<evidence type="ECO:0000256" key="7">
    <source>
        <dbReference type="ARBA" id="ARBA00022679"/>
    </source>
</evidence>
<keyword evidence="7 11" id="KW-0808">Transferase</keyword>
<feature type="domain" description="Aminotransferase class I/classII large" evidence="12">
    <location>
        <begin position="31"/>
        <end position="350"/>
    </location>
</feature>
<comment type="similarity">
    <text evidence="3 11">Belongs to the class-II pyridoxal-phosphate-dependent aminotransferase family. Histidinol-phosphate aminotransferase subfamily.</text>
</comment>
<dbReference type="SUPFAM" id="SSF53383">
    <property type="entry name" value="PLP-dependent transferases"/>
    <property type="match status" value="1"/>
</dbReference>
<reference evidence="13 14" key="1">
    <citation type="submission" date="2019-02" db="EMBL/GenBank/DDBJ databases">
        <title>Genomic Encyclopedia of Archaeal and Bacterial Type Strains, Phase II (KMG-II): from individual species to whole genera.</title>
        <authorList>
            <person name="Goeker M."/>
        </authorList>
    </citation>
    <scope>NUCLEOTIDE SEQUENCE [LARGE SCALE GENOMIC DNA]</scope>
    <source>
        <strain evidence="13 14">DSM 18101</strain>
    </source>
</reference>
<dbReference type="AlphaFoldDB" id="A0A4Q7YSW4"/>
<keyword evidence="6 11" id="KW-0028">Amino-acid biosynthesis</keyword>
<comment type="subunit">
    <text evidence="4 11">Homodimer.</text>
</comment>